<feature type="transmembrane region" description="Helical" evidence="8">
    <location>
        <begin position="735"/>
        <end position="762"/>
    </location>
</feature>
<evidence type="ECO:0000256" key="2">
    <source>
        <dbReference type="ARBA" id="ARBA00022692"/>
    </source>
</evidence>
<dbReference type="GO" id="GO:0006397">
    <property type="term" value="P:mRNA processing"/>
    <property type="evidence" value="ECO:0007669"/>
    <property type="project" value="InterPro"/>
</dbReference>
<reference evidence="11 12" key="1">
    <citation type="submission" date="2020-04" db="EMBL/GenBank/DDBJ databases">
        <authorList>
            <person name="Alioto T."/>
            <person name="Alioto T."/>
            <person name="Gomez Garrido J."/>
        </authorList>
    </citation>
    <scope>NUCLEOTIDE SEQUENCE [LARGE SCALE GENOMIC DNA]</scope>
</reference>
<protein>
    <recommendedName>
        <fullName evidence="13">Cationic amino acid transporter C-terminal domain-containing protein</fullName>
    </recommendedName>
</protein>
<keyword evidence="6 8" id="KW-0472">Membrane</keyword>
<dbReference type="EMBL" id="CADEPI010000006">
    <property type="protein sequence ID" value="CAB3361505.1"/>
    <property type="molecule type" value="Genomic_DNA"/>
</dbReference>
<evidence type="ECO:0000313" key="12">
    <source>
        <dbReference type="Proteomes" id="UP000494165"/>
    </source>
</evidence>
<dbReference type="Pfam" id="PF13520">
    <property type="entry name" value="AA_permease_2"/>
    <property type="match status" value="1"/>
</dbReference>
<organism evidence="11 12">
    <name type="scientific">Cloeon dipterum</name>
    <dbReference type="NCBI Taxonomy" id="197152"/>
    <lineage>
        <taxon>Eukaryota</taxon>
        <taxon>Metazoa</taxon>
        <taxon>Ecdysozoa</taxon>
        <taxon>Arthropoda</taxon>
        <taxon>Hexapoda</taxon>
        <taxon>Insecta</taxon>
        <taxon>Pterygota</taxon>
        <taxon>Palaeoptera</taxon>
        <taxon>Ephemeroptera</taxon>
        <taxon>Pisciforma</taxon>
        <taxon>Baetidae</taxon>
        <taxon>Cloeon</taxon>
    </lineage>
</organism>
<dbReference type="Gene3D" id="1.20.1740.10">
    <property type="entry name" value="Amino acid/polyamine transporter I"/>
    <property type="match status" value="2"/>
</dbReference>
<keyword evidence="2 8" id="KW-0812">Transmembrane</keyword>
<evidence type="ECO:0000256" key="6">
    <source>
        <dbReference type="ARBA" id="ARBA00023136"/>
    </source>
</evidence>
<accession>A0A8S1C2R6</accession>
<keyword evidence="3" id="KW-0547">Nucleotide-binding</keyword>
<keyword evidence="12" id="KW-1185">Reference proteome</keyword>
<feature type="transmembrane region" description="Helical" evidence="8">
    <location>
        <begin position="645"/>
        <end position="668"/>
    </location>
</feature>
<feature type="transmembrane region" description="Helical" evidence="8">
    <location>
        <begin position="421"/>
        <end position="442"/>
    </location>
</feature>
<feature type="transmembrane region" description="Helical" evidence="8">
    <location>
        <begin position="516"/>
        <end position="541"/>
    </location>
</feature>
<feature type="compositionally biased region" description="Pro residues" evidence="7">
    <location>
        <begin position="1120"/>
        <end position="1137"/>
    </location>
</feature>
<feature type="transmembrane region" description="Helical" evidence="8">
    <location>
        <begin position="768"/>
        <end position="787"/>
    </location>
</feature>
<feature type="transmembrane region" description="Helical" evidence="8">
    <location>
        <begin position="576"/>
        <end position="593"/>
    </location>
</feature>
<dbReference type="Proteomes" id="UP000494165">
    <property type="component" value="Unassembled WGS sequence"/>
</dbReference>
<dbReference type="InterPro" id="IPR029485">
    <property type="entry name" value="CAT_C"/>
</dbReference>
<dbReference type="PANTHER" id="PTHR43243">
    <property type="entry name" value="INNER MEMBRANE TRANSPORTER YGJI-RELATED"/>
    <property type="match status" value="1"/>
</dbReference>
<dbReference type="FunFam" id="1.20.1740.10:FF:000010">
    <property type="entry name" value="probable cationic amino acid transporter"/>
    <property type="match status" value="1"/>
</dbReference>
<name>A0A8S1C2R6_9INSE</name>
<sequence>MRAFPRKVKGHNETDLNLTYDLAQQIFCGTFDLDHDRVDVAVKCSSRPENEIGIFRLIGCHPYVVHLFEVTKEGDETFFVLELCEGSLDQLAPLEGNIFKTFVGDFVQVVSHLHKTLKLKHGHLTLDHLLMSKDYNRLKICSFSRARVCQNLNELRSDLQQMAMSIFNAPLRERQETVPLNNPAFLVKILSCRSSLSKSDSIMLASLVHPLLAGQTLAEGLENHIFLHRPEDVLRFIDGCKDFLMSRRNSSAEQRLESASVLGSNWIQKGYLDQMREGRRYDDSVRDLLRLIRNKSEHYSSMPHYIKNCLGHPLVNPASFLEYFTGLFPGLIAWTWHCMYQYRNEANLQAFYPVEDARMKNIQEKLNNVDKDALRRDGLSLFSKLIRTKNVASLQEAAESRQTQSSGGKPRLQKCLDTLDLTSLGVGSCVGTGMYLVAGMVARKIAGPGVIISFIIAAVASIFSGACYAEFGVRVPHTTGSAYMYSYVTVGEFIAFVIGWNMVLEYLIGTSACACALSACFDALANGAISSAMANSIGTFFGRPPDFLAFFITLVMMVIMAAGVKKSLIFNNILNVINLAVWVFIMSAGMFYVDSKNWTEHKGFLPYGWSGVLTGAATCFYAFIGFDIIATTGEEATNPKKSIPYAIVTSLAIILAAYVTSSMMLTLIVPYDEVDQDSALVEMFGQVGAYKCKIVVAIGALAGLTVSMFGSMFPMPRIVYAMAKDGLIFRDLSRVLPFTGTPVLATLCSGVAASLAALLIRLEVLVEMMSIGTLLAYTLVSTCVLILRYQPHTTNLMDLLPEALRTPMRRSPSKEMANGQAIYGDQLRPEDLRSALEVGPGGHQPMMSGFMIGHASQAMGTNQKVLVRRVTRGSPDSDDTFPENDYEGDEYLVSDRCENKFYGSLPGGAVGGQTQSGGVVGGLAATVGDAVGAAPGAQALGGFLSGLKRRIVQTLAYVCPGLFPWVDQGPATEETGMYVMKMVGLLYLFILVFDLIVVAGVASGAGGWTFFFLIVFFCAILGVLLIISRKPQNKKVLMFTTPGLPFVPAIAVTVNIYLIFKLSILTLVRFTVWMSIGFIVYFRYGIKNSTLQKEQDEVSGMGGEDSMHNIELSVTKPQAPLVPPQAPSRTAEPPPTSAAPYYAPGGGINNMGMVLDESQFPSWDD</sequence>
<feature type="domain" description="Protein kinase" evidence="9">
    <location>
        <begin position="1"/>
        <end position="267"/>
    </location>
</feature>
<dbReference type="InterPro" id="IPR038357">
    <property type="entry name" value="KEN_sf"/>
</dbReference>
<feature type="transmembrane region" description="Helical" evidence="8">
    <location>
        <begin position="1008"/>
        <end position="1027"/>
    </location>
</feature>
<feature type="transmembrane region" description="Helical" evidence="8">
    <location>
        <begin position="547"/>
        <end position="564"/>
    </location>
</feature>
<evidence type="ECO:0008006" key="13">
    <source>
        <dbReference type="Google" id="ProtNLM"/>
    </source>
</evidence>
<dbReference type="OrthoDB" id="3900342at2759"/>
<feature type="transmembrane region" description="Helical" evidence="8">
    <location>
        <begin position="449"/>
        <end position="471"/>
    </location>
</feature>
<evidence type="ECO:0000256" key="4">
    <source>
        <dbReference type="ARBA" id="ARBA00022840"/>
    </source>
</evidence>
<feature type="transmembrane region" description="Helical" evidence="8">
    <location>
        <begin position="1066"/>
        <end position="1084"/>
    </location>
</feature>
<dbReference type="GO" id="GO:0005886">
    <property type="term" value="C:plasma membrane"/>
    <property type="evidence" value="ECO:0007669"/>
    <property type="project" value="TreeGrafter"/>
</dbReference>
<comment type="caution">
    <text evidence="11">The sequence shown here is derived from an EMBL/GenBank/DDBJ whole genome shotgun (WGS) entry which is preliminary data.</text>
</comment>
<dbReference type="PANTHER" id="PTHR43243:SF17">
    <property type="entry name" value="CATIONIC AMINO ACID TRANSPORTER-RELATED"/>
    <property type="match status" value="1"/>
</dbReference>
<proteinExistence type="predicted"/>
<dbReference type="GO" id="GO:0015171">
    <property type="term" value="F:amino acid transmembrane transporter activity"/>
    <property type="evidence" value="ECO:0007669"/>
    <property type="project" value="TreeGrafter"/>
</dbReference>
<evidence type="ECO:0000259" key="10">
    <source>
        <dbReference type="PROSITE" id="PS51392"/>
    </source>
</evidence>
<feature type="transmembrane region" description="Helical" evidence="8">
    <location>
        <begin position="688"/>
        <end position="714"/>
    </location>
</feature>
<dbReference type="GO" id="GO:0004540">
    <property type="term" value="F:RNA nuclease activity"/>
    <property type="evidence" value="ECO:0007669"/>
    <property type="project" value="InterPro"/>
</dbReference>
<dbReference type="InterPro" id="IPR002293">
    <property type="entry name" value="AA/rel_permease1"/>
</dbReference>
<evidence type="ECO:0000256" key="3">
    <source>
        <dbReference type="ARBA" id="ARBA00022741"/>
    </source>
</evidence>
<keyword evidence="5 8" id="KW-1133">Transmembrane helix</keyword>
<evidence type="ECO:0000256" key="1">
    <source>
        <dbReference type="ARBA" id="ARBA00004141"/>
    </source>
</evidence>
<comment type="subcellular location">
    <subcellularLocation>
        <location evidence="1">Membrane</location>
        <topology evidence="1">Multi-pass membrane protein</topology>
    </subcellularLocation>
</comment>
<feature type="transmembrane region" description="Helical" evidence="8">
    <location>
        <begin position="483"/>
        <end position="504"/>
    </location>
</feature>
<dbReference type="GO" id="GO:0005524">
    <property type="term" value="F:ATP binding"/>
    <property type="evidence" value="ECO:0007669"/>
    <property type="project" value="UniProtKB-KW"/>
</dbReference>
<evidence type="ECO:0000259" key="9">
    <source>
        <dbReference type="PROSITE" id="PS50011"/>
    </source>
</evidence>
<keyword evidence="4" id="KW-0067">ATP-binding</keyword>
<dbReference type="PROSITE" id="PS50011">
    <property type="entry name" value="PROTEIN_KINASE_DOM"/>
    <property type="match status" value="1"/>
</dbReference>
<evidence type="ECO:0000256" key="8">
    <source>
        <dbReference type="SAM" id="Phobius"/>
    </source>
</evidence>
<dbReference type="Pfam" id="PF06479">
    <property type="entry name" value="Ribonuc_2-5A"/>
    <property type="match status" value="1"/>
</dbReference>
<dbReference type="GO" id="GO:0004672">
    <property type="term" value="F:protein kinase activity"/>
    <property type="evidence" value="ECO:0007669"/>
    <property type="project" value="InterPro"/>
</dbReference>
<dbReference type="InterPro" id="IPR010513">
    <property type="entry name" value="KEN_dom"/>
</dbReference>
<feature type="transmembrane region" description="Helical" evidence="8">
    <location>
        <begin position="605"/>
        <end position="624"/>
    </location>
</feature>
<dbReference type="Gene3D" id="1.20.1440.180">
    <property type="entry name" value="KEN domain"/>
    <property type="match status" value="1"/>
</dbReference>
<evidence type="ECO:0000256" key="5">
    <source>
        <dbReference type="ARBA" id="ARBA00022989"/>
    </source>
</evidence>
<dbReference type="AlphaFoldDB" id="A0A8S1C2R6"/>
<evidence type="ECO:0000256" key="7">
    <source>
        <dbReference type="SAM" id="MobiDB-lite"/>
    </source>
</evidence>
<feature type="transmembrane region" description="Helical" evidence="8">
    <location>
        <begin position="985"/>
        <end position="1002"/>
    </location>
</feature>
<dbReference type="Pfam" id="PF13906">
    <property type="entry name" value="AA_permease_C"/>
    <property type="match status" value="1"/>
</dbReference>
<feature type="region of interest" description="Disordered" evidence="7">
    <location>
        <begin position="1119"/>
        <end position="1141"/>
    </location>
</feature>
<evidence type="ECO:0000313" key="11">
    <source>
        <dbReference type="EMBL" id="CAB3361505.1"/>
    </source>
</evidence>
<dbReference type="InterPro" id="IPR011009">
    <property type="entry name" value="Kinase-like_dom_sf"/>
</dbReference>
<gene>
    <name evidence="11" type="ORF">CLODIP_2_CD15883</name>
</gene>
<feature type="domain" description="KEN" evidence="10">
    <location>
        <begin position="230"/>
        <end position="354"/>
    </location>
</feature>
<dbReference type="Gene3D" id="1.10.510.10">
    <property type="entry name" value="Transferase(Phosphotransferase) domain 1"/>
    <property type="match status" value="1"/>
</dbReference>
<dbReference type="PROSITE" id="PS51392">
    <property type="entry name" value="KEN"/>
    <property type="match status" value="1"/>
</dbReference>
<dbReference type="InterPro" id="IPR000719">
    <property type="entry name" value="Prot_kinase_dom"/>
</dbReference>
<feature type="transmembrane region" description="Helical" evidence="8">
    <location>
        <begin position="1039"/>
        <end position="1060"/>
    </location>
</feature>
<dbReference type="SUPFAM" id="SSF56112">
    <property type="entry name" value="Protein kinase-like (PK-like)"/>
    <property type="match status" value="1"/>
</dbReference>